<name>A0A917P8W6_9ACTN</name>
<dbReference type="Proteomes" id="UP000657574">
    <property type="component" value="Unassembled WGS sequence"/>
</dbReference>
<keyword evidence="3" id="KW-1185">Reference proteome</keyword>
<evidence type="ECO:0000256" key="1">
    <source>
        <dbReference type="SAM" id="MobiDB-lite"/>
    </source>
</evidence>
<evidence type="ECO:0000313" key="3">
    <source>
        <dbReference type="Proteomes" id="UP000657574"/>
    </source>
</evidence>
<gene>
    <name evidence="2" type="ORF">GCM10010121_092210</name>
</gene>
<dbReference type="Gene3D" id="3.40.50.1820">
    <property type="entry name" value="alpha/beta hydrolase"/>
    <property type="match status" value="1"/>
</dbReference>
<reference evidence="2" key="1">
    <citation type="journal article" date="2014" name="Int. J. Syst. Evol. Microbiol.">
        <title>Complete genome sequence of Corynebacterium casei LMG S-19264T (=DSM 44701T), isolated from a smear-ripened cheese.</title>
        <authorList>
            <consortium name="US DOE Joint Genome Institute (JGI-PGF)"/>
            <person name="Walter F."/>
            <person name="Albersmeier A."/>
            <person name="Kalinowski J."/>
            <person name="Ruckert C."/>
        </authorList>
    </citation>
    <scope>NUCLEOTIDE SEQUENCE</scope>
    <source>
        <strain evidence="2">JCM 3086</strain>
    </source>
</reference>
<dbReference type="AlphaFoldDB" id="A0A917P8W6"/>
<sequence length="296" mass="31115">MNTTGIPFEPHLSVPGLSPVRGVRTEARTATVRLVRLPLDLAAGGVGQLSDYFGRTLPWRTGRDGPTAEGDLPVLLVHGLADRESVCAALRRGLGGLSAGPFITVSYHAFSPDIRAAARALGEQVELASARSPGRALVLIGYSLGGLIARYYVQRLEGDTYVPLVITLATPHGGTATALLTPPHPLLRQLRPGSGLLTELAEPATGCGTRFVAFYSDLDELVIPAARGRIDHPDLTACNVLVPGVGHLTLPVHQPVIDQVRALLTAAQQATSAAGLPHGHTPSRTGQSPRHRRGSP</sequence>
<feature type="region of interest" description="Disordered" evidence="1">
    <location>
        <begin position="271"/>
        <end position="296"/>
    </location>
</feature>
<proteinExistence type="predicted"/>
<dbReference type="EMBL" id="BMQA01000095">
    <property type="protein sequence ID" value="GGJ67052.1"/>
    <property type="molecule type" value="Genomic_DNA"/>
</dbReference>
<evidence type="ECO:0000313" key="2">
    <source>
        <dbReference type="EMBL" id="GGJ67052.1"/>
    </source>
</evidence>
<accession>A0A917P8W6</accession>
<organism evidence="2 3">
    <name type="scientific">Streptomyces brasiliensis</name>
    <dbReference type="NCBI Taxonomy" id="1954"/>
    <lineage>
        <taxon>Bacteria</taxon>
        <taxon>Bacillati</taxon>
        <taxon>Actinomycetota</taxon>
        <taxon>Actinomycetes</taxon>
        <taxon>Kitasatosporales</taxon>
        <taxon>Streptomycetaceae</taxon>
        <taxon>Streptomyces</taxon>
    </lineage>
</organism>
<comment type="caution">
    <text evidence="2">The sequence shown here is derived from an EMBL/GenBank/DDBJ whole genome shotgun (WGS) entry which is preliminary data.</text>
</comment>
<dbReference type="InterPro" id="IPR029058">
    <property type="entry name" value="AB_hydrolase_fold"/>
</dbReference>
<reference evidence="2" key="2">
    <citation type="submission" date="2020-09" db="EMBL/GenBank/DDBJ databases">
        <authorList>
            <person name="Sun Q."/>
            <person name="Ohkuma M."/>
        </authorList>
    </citation>
    <scope>NUCLEOTIDE SEQUENCE</scope>
    <source>
        <strain evidence="2">JCM 3086</strain>
    </source>
</reference>
<dbReference type="SUPFAM" id="SSF53474">
    <property type="entry name" value="alpha/beta-Hydrolases"/>
    <property type="match status" value="1"/>
</dbReference>
<protein>
    <submittedName>
        <fullName evidence="2">Lipase</fullName>
    </submittedName>
</protein>
<dbReference type="Pfam" id="PF02089">
    <property type="entry name" value="Palm_thioest"/>
    <property type="match status" value="1"/>
</dbReference>